<accession>A0A6A5YM72</accession>
<sequence>MCHYWKKKYTCGCLSRIYLENCYPSLVSRSLCDDIPDPDPEHPRLSYFQCFECIKKDVAAEKRDKLKAAEEKMEMARLAKEEAAKAAEKARQDRIRRDAEARARREREADLERKRLKEIDDERVRREGNPWVNFSAGGKKAKRGGRAPSSGSGLGAGATGKMGMGMSVLKKENGGMEKKVESSGIDPGGRAGVWGPRRSSMGEKRNGNSIGNGNGGGNGNGFVR</sequence>
<evidence type="ECO:0000256" key="1">
    <source>
        <dbReference type="SAM" id="MobiDB-lite"/>
    </source>
</evidence>
<dbReference type="EMBL" id="ML977350">
    <property type="protein sequence ID" value="KAF2108073.1"/>
    <property type="molecule type" value="Genomic_DNA"/>
</dbReference>
<feature type="compositionally biased region" description="Gly residues" evidence="1">
    <location>
        <begin position="210"/>
        <end position="224"/>
    </location>
</feature>
<dbReference type="AlphaFoldDB" id="A0A6A5YM72"/>
<evidence type="ECO:0000313" key="3">
    <source>
        <dbReference type="Proteomes" id="UP000799770"/>
    </source>
</evidence>
<feature type="compositionally biased region" description="Gly residues" evidence="1">
    <location>
        <begin position="152"/>
        <end position="163"/>
    </location>
</feature>
<dbReference type="OrthoDB" id="3794829at2759"/>
<dbReference type="Proteomes" id="UP000799770">
    <property type="component" value="Unassembled WGS sequence"/>
</dbReference>
<evidence type="ECO:0000313" key="2">
    <source>
        <dbReference type="EMBL" id="KAF2108073.1"/>
    </source>
</evidence>
<feature type="region of interest" description="Disordered" evidence="1">
    <location>
        <begin position="134"/>
        <end position="224"/>
    </location>
</feature>
<gene>
    <name evidence="2" type="ORF">BDV96DRAFT_653277</name>
</gene>
<proteinExistence type="predicted"/>
<organism evidence="2 3">
    <name type="scientific">Lophiotrema nucula</name>
    <dbReference type="NCBI Taxonomy" id="690887"/>
    <lineage>
        <taxon>Eukaryota</taxon>
        <taxon>Fungi</taxon>
        <taxon>Dikarya</taxon>
        <taxon>Ascomycota</taxon>
        <taxon>Pezizomycotina</taxon>
        <taxon>Dothideomycetes</taxon>
        <taxon>Pleosporomycetidae</taxon>
        <taxon>Pleosporales</taxon>
        <taxon>Lophiotremataceae</taxon>
        <taxon>Lophiotrema</taxon>
    </lineage>
</organism>
<reference evidence="2" key="1">
    <citation type="journal article" date="2020" name="Stud. Mycol.">
        <title>101 Dothideomycetes genomes: a test case for predicting lifestyles and emergence of pathogens.</title>
        <authorList>
            <person name="Haridas S."/>
            <person name="Albert R."/>
            <person name="Binder M."/>
            <person name="Bloem J."/>
            <person name="Labutti K."/>
            <person name="Salamov A."/>
            <person name="Andreopoulos B."/>
            <person name="Baker S."/>
            <person name="Barry K."/>
            <person name="Bills G."/>
            <person name="Bluhm B."/>
            <person name="Cannon C."/>
            <person name="Castanera R."/>
            <person name="Culley D."/>
            <person name="Daum C."/>
            <person name="Ezra D."/>
            <person name="Gonzalez J."/>
            <person name="Henrissat B."/>
            <person name="Kuo A."/>
            <person name="Liang C."/>
            <person name="Lipzen A."/>
            <person name="Lutzoni F."/>
            <person name="Magnuson J."/>
            <person name="Mondo S."/>
            <person name="Nolan M."/>
            <person name="Ohm R."/>
            <person name="Pangilinan J."/>
            <person name="Park H.-J."/>
            <person name="Ramirez L."/>
            <person name="Alfaro M."/>
            <person name="Sun H."/>
            <person name="Tritt A."/>
            <person name="Yoshinaga Y."/>
            <person name="Zwiers L.-H."/>
            <person name="Turgeon B."/>
            <person name="Goodwin S."/>
            <person name="Spatafora J."/>
            <person name="Crous P."/>
            <person name="Grigoriev I."/>
        </authorList>
    </citation>
    <scope>NUCLEOTIDE SEQUENCE</scope>
    <source>
        <strain evidence="2">CBS 627.86</strain>
    </source>
</reference>
<feature type="region of interest" description="Disordered" evidence="1">
    <location>
        <begin position="81"/>
        <end position="107"/>
    </location>
</feature>
<feature type="compositionally biased region" description="Basic and acidic residues" evidence="1">
    <location>
        <begin position="169"/>
        <end position="181"/>
    </location>
</feature>
<name>A0A6A5YM72_9PLEO</name>
<protein>
    <submittedName>
        <fullName evidence="2">Uncharacterized protein</fullName>
    </submittedName>
</protein>
<keyword evidence="3" id="KW-1185">Reference proteome</keyword>